<dbReference type="InterPro" id="IPR036390">
    <property type="entry name" value="WH_DNA-bd_sf"/>
</dbReference>
<name>A0A5W2DPT1_SALMO</name>
<dbReference type="InterPro" id="IPR036388">
    <property type="entry name" value="WH-like_DNA-bd_sf"/>
</dbReference>
<comment type="caution">
    <text evidence="1">The sequence shown here is derived from an EMBL/GenBank/DDBJ whole genome shotgun (WGS) entry which is preliminary data.</text>
</comment>
<dbReference type="AlphaFoldDB" id="A0A5W2DPT1"/>
<organism evidence="1">
    <name type="scientific">Salmonella montevideo</name>
    <dbReference type="NCBI Taxonomy" id="115981"/>
    <lineage>
        <taxon>Bacteria</taxon>
        <taxon>Pseudomonadati</taxon>
        <taxon>Pseudomonadota</taxon>
        <taxon>Gammaproteobacteria</taxon>
        <taxon>Enterobacterales</taxon>
        <taxon>Enterobacteriaceae</taxon>
        <taxon>Salmonella</taxon>
    </lineage>
</organism>
<sequence length="150" mass="17188">MNAREKILHHLETNYPTSAAEFQKLTKVPKSRITQLLRELTASGQLESYNAKGGIKRYRLTELHHKRIESILGWFESERSGTSSDVASDLGLDITTVAQILASLSKQGELYREWLGREKVWMYQKSAPFTFGCANQLTAFINQRLREVRT</sequence>
<accession>A0A5W2DPT1</accession>
<dbReference type="Gene3D" id="1.10.10.10">
    <property type="entry name" value="Winged helix-like DNA-binding domain superfamily/Winged helix DNA-binding domain"/>
    <property type="match status" value="1"/>
</dbReference>
<reference evidence="1" key="1">
    <citation type="submission" date="2018-06" db="EMBL/GenBank/DDBJ databases">
        <authorList>
            <person name="Ashton P.M."/>
            <person name="Dallman T."/>
            <person name="Nair S."/>
            <person name="De Pinna E."/>
            <person name="Peters T."/>
            <person name="Grant K."/>
        </authorList>
    </citation>
    <scope>NUCLEOTIDE SEQUENCE</scope>
    <source>
        <strain evidence="1">401701</strain>
    </source>
</reference>
<dbReference type="SUPFAM" id="SSF46785">
    <property type="entry name" value="Winged helix' DNA-binding domain"/>
    <property type="match status" value="1"/>
</dbReference>
<proteinExistence type="predicted"/>
<dbReference type="EMBL" id="AAHIBZ010000023">
    <property type="protein sequence ID" value="EBW3456951.1"/>
    <property type="molecule type" value="Genomic_DNA"/>
</dbReference>
<evidence type="ECO:0000313" key="1">
    <source>
        <dbReference type="EMBL" id="EBW3456951.1"/>
    </source>
</evidence>
<gene>
    <name evidence="1" type="ORF">DPE74_18820</name>
</gene>
<protein>
    <submittedName>
        <fullName evidence="1">Transcriptional regulator</fullName>
    </submittedName>
</protein>